<dbReference type="AlphaFoldDB" id="A0A087QHS3"/>
<reference evidence="2 3" key="1">
    <citation type="submission" date="2014-04" db="EMBL/GenBank/DDBJ databases">
        <title>Genome evolution of avian class.</title>
        <authorList>
            <person name="Zhang G."/>
            <person name="Li C."/>
        </authorList>
    </citation>
    <scope>NUCLEOTIDE SEQUENCE [LARGE SCALE GENOMIC DNA]</scope>
    <source>
        <strain evidence="2">BGI_AS27</strain>
    </source>
</reference>
<keyword evidence="1" id="KW-0472">Membrane</keyword>
<dbReference type="Proteomes" id="UP000053286">
    <property type="component" value="Unassembled WGS sequence"/>
</dbReference>
<keyword evidence="1" id="KW-0812">Transmembrane</keyword>
<evidence type="ECO:0000256" key="1">
    <source>
        <dbReference type="SAM" id="Phobius"/>
    </source>
</evidence>
<dbReference type="EMBL" id="KL225601">
    <property type="protein sequence ID" value="KFM00777.1"/>
    <property type="molecule type" value="Genomic_DNA"/>
</dbReference>
<gene>
    <name evidence="2" type="ORF">AS27_07796</name>
</gene>
<feature type="non-terminal residue" evidence="2">
    <location>
        <position position="1"/>
    </location>
</feature>
<evidence type="ECO:0000313" key="2">
    <source>
        <dbReference type="EMBL" id="KFM00777.1"/>
    </source>
</evidence>
<keyword evidence="3" id="KW-1185">Reference proteome</keyword>
<accession>A0A087QHS3</accession>
<protein>
    <submittedName>
        <fullName evidence="2">Uncharacterized protein</fullName>
    </submittedName>
</protein>
<feature type="non-terminal residue" evidence="2">
    <location>
        <position position="60"/>
    </location>
</feature>
<sequence>VSVPASLSLSVSFDSNTFIVGVLGLLVLFGSLPLRRPPGRFGGVFIRSAVKAAANSFAPS</sequence>
<evidence type="ECO:0000313" key="3">
    <source>
        <dbReference type="Proteomes" id="UP000053286"/>
    </source>
</evidence>
<proteinExistence type="predicted"/>
<feature type="transmembrane region" description="Helical" evidence="1">
    <location>
        <begin position="16"/>
        <end position="34"/>
    </location>
</feature>
<keyword evidence="1" id="KW-1133">Transmembrane helix</keyword>
<name>A0A087QHS3_APTFO</name>
<organism evidence="2 3">
    <name type="scientific">Aptenodytes forsteri</name>
    <name type="common">Emperor penguin</name>
    <dbReference type="NCBI Taxonomy" id="9233"/>
    <lineage>
        <taxon>Eukaryota</taxon>
        <taxon>Metazoa</taxon>
        <taxon>Chordata</taxon>
        <taxon>Craniata</taxon>
        <taxon>Vertebrata</taxon>
        <taxon>Euteleostomi</taxon>
        <taxon>Archelosauria</taxon>
        <taxon>Archosauria</taxon>
        <taxon>Dinosauria</taxon>
        <taxon>Saurischia</taxon>
        <taxon>Theropoda</taxon>
        <taxon>Coelurosauria</taxon>
        <taxon>Aves</taxon>
        <taxon>Neognathae</taxon>
        <taxon>Neoaves</taxon>
        <taxon>Aequornithes</taxon>
        <taxon>Sphenisciformes</taxon>
        <taxon>Spheniscidae</taxon>
        <taxon>Aptenodytes</taxon>
    </lineage>
</organism>